<reference evidence="1 2" key="1">
    <citation type="submission" date="2018-11" db="EMBL/GenBank/DDBJ databases">
        <authorList>
            <person name="Zhou Z."/>
            <person name="Wang G."/>
        </authorList>
    </citation>
    <scope>NUCLEOTIDE SEQUENCE [LARGE SCALE GENOMIC DNA]</scope>
    <source>
        <strain evidence="1 2">KCTC42998</strain>
    </source>
</reference>
<dbReference type="RefSeq" id="WP_124903717.1">
    <property type="nucleotide sequence ID" value="NZ_RQJP01000001.1"/>
</dbReference>
<protein>
    <submittedName>
        <fullName evidence="1">Uncharacterized protein</fullName>
    </submittedName>
</protein>
<dbReference type="EMBL" id="RQJP01000001">
    <property type="protein sequence ID" value="RRB17271.1"/>
    <property type="molecule type" value="Genomic_DNA"/>
</dbReference>
<comment type="caution">
    <text evidence="1">The sequence shown here is derived from an EMBL/GenBank/DDBJ whole genome shotgun (WGS) entry which is preliminary data.</text>
</comment>
<dbReference type="OrthoDB" id="9762853at2"/>
<evidence type="ECO:0000313" key="2">
    <source>
        <dbReference type="Proteomes" id="UP000274271"/>
    </source>
</evidence>
<dbReference type="AlphaFoldDB" id="A0A3P1CVG2"/>
<sequence length="1131" mass="126423">MPPIRRNSHPLQRSGVSQTQRLLKALTPDFVRVDERSTADLLLFAKEYGRYLTYYNRADQPSGTWQPFMQWDVSAILATLANTNGIAYRKVVEEAILAKVRNQTPQLSDDLVKQHFFQLFAFLFTLTQRLDDQYRQLPTDLVFREYLGGVITGSLQEPFKKLKAYYDWCQHDTLLLPGLALATSLELLNPEAALGQLSPIWTDGADAVVPVLVGTGVEKLRNLASHTLFVAQINSFFRTLAQVSVQAGRSLEMTLDQWPTHTPHYALFLTFLKLFRYSQAQLNTFTARHLDFYYNQVLRLPHRPAQPDAVYLTFELAKQVETHVLNRHTVFKAGKNADGQELFYRTTSDVVLNQAVIKELKAVYVDNTPTEKAVYASPIANSADGKGGKLLPGQAWPTFGNTSRDRAEIGFAVASSQLYCQGGERALTIQFSDNAGLIDIDFGLFDILLTTDKGWWSVPSAKIIQGRSYTGGVILKLDGNDPAIVSFNAKLHNGTFKTAFPIARFVCKEPMQPQSLFGLRFTTIVIYANVTGLKKFSLSNDFGPLDAAKPFQPFGGIPKVGAGFVVGSQELFQKSSNMDIGGAYLTNEWDLSDQPELKTEFIKVSYLNGGQWVKHPVEGERKSKGNPIEFRNPFPIEPDFSADTPLTTTANRGFVRFETTDDFGHGTYPQQLVAAALANPAHLPAAPYVPTIKSLSLNYIFAKTYDFSTATDGAECQFFHLTPFGTSRPKPAPTVSLMPQFSDEGELYIGIENLRPAQSLLVQLAEGSADPALNRTEVAWSFLTNEGWQPFARPDLYDGTDDLTHSGLVQCVVRETATTESTLLPAGLHWLKISVPQRRGAVCQVVGIHPQAVRAVLSDHLNQNVVYQQPVPAKTIGKAVISDPALKKIDQPYDSFGGRAVESDDRYSARVSERLRHKQRGITIWDYERLVLEQFPGIYKVKCLNHSRIDSDVAPGYVLLVPLRDTRRQAAADPFRPVVDLATLDAIRTYLKRFVSAHTRLDVKNAVYEQVKFTFNVKFFDDPLIDPDVYRKKLDQSLRQFLAPWAYDVGRDIEFGGKITKSVVLNFVEEQPYVDYLSCFRMDHYVENVLYQPDVEDAEATTARSVLTSFGNGDLGHTVNILTTDSEPCDC</sequence>
<dbReference type="Proteomes" id="UP000274271">
    <property type="component" value="Unassembled WGS sequence"/>
</dbReference>
<name>A0A3P1CVG2_9BACT</name>
<organism evidence="1 2">
    <name type="scientific">Larkinella knui</name>
    <dbReference type="NCBI Taxonomy" id="2025310"/>
    <lineage>
        <taxon>Bacteria</taxon>
        <taxon>Pseudomonadati</taxon>
        <taxon>Bacteroidota</taxon>
        <taxon>Cytophagia</taxon>
        <taxon>Cytophagales</taxon>
        <taxon>Spirosomataceae</taxon>
        <taxon>Larkinella</taxon>
    </lineage>
</organism>
<gene>
    <name evidence="1" type="ORF">EHT87_03025</name>
</gene>
<proteinExistence type="predicted"/>
<evidence type="ECO:0000313" key="1">
    <source>
        <dbReference type="EMBL" id="RRB17271.1"/>
    </source>
</evidence>
<accession>A0A3P1CVG2</accession>
<keyword evidence="2" id="KW-1185">Reference proteome</keyword>